<dbReference type="AlphaFoldDB" id="C5ARN2"/>
<protein>
    <submittedName>
        <fullName evidence="1">Uncharacterized protein</fullName>
    </submittedName>
</protein>
<dbReference type="EMBL" id="CP001510">
    <property type="protein sequence ID" value="ACS42370.1"/>
    <property type="molecule type" value="Genomic_DNA"/>
</dbReference>
<evidence type="ECO:0000313" key="1">
    <source>
        <dbReference type="EMBL" id="ACS42370.1"/>
    </source>
</evidence>
<evidence type="ECO:0000313" key="2">
    <source>
        <dbReference type="Proteomes" id="UP000009081"/>
    </source>
</evidence>
<dbReference type="Proteomes" id="UP000009081">
    <property type="component" value="Chromosome"/>
</dbReference>
<organism evidence="1 2">
    <name type="scientific">Methylorubrum extorquens (strain ATCC 14718 / DSM 1338 / JCM 2805 / NCIMB 9133 / AM1)</name>
    <name type="common">Methylobacterium extorquens</name>
    <dbReference type="NCBI Taxonomy" id="272630"/>
    <lineage>
        <taxon>Bacteria</taxon>
        <taxon>Pseudomonadati</taxon>
        <taxon>Pseudomonadota</taxon>
        <taxon>Alphaproteobacteria</taxon>
        <taxon>Hyphomicrobiales</taxon>
        <taxon>Methylobacteriaceae</taxon>
        <taxon>Methylorubrum</taxon>
    </lineage>
</organism>
<accession>C5ARN2</accession>
<sequence length="61" mass="6707">MDHATMATVGSGGTPSMSVIVAGDGGSITRLMYERRCRTFSTRLSRPRRLHGTTRVAARRR</sequence>
<gene>
    <name evidence="1" type="ordered locus">MexAM1_META1p4742</name>
</gene>
<dbReference type="KEGG" id="mea:Mex_1p4742"/>
<keyword evidence="2" id="KW-1185">Reference proteome</keyword>
<reference evidence="1 2" key="1">
    <citation type="journal article" date="2009" name="PLoS ONE">
        <title>Methylobacterium genome sequences: a reference blueprint to investigate microbial metabolism of C1 compounds from natural and industrial sources.</title>
        <authorList>
            <person name="Vuilleumier S."/>
            <person name="Chistoserdova L."/>
            <person name="Lee M.-C."/>
            <person name="Bringel F."/>
            <person name="Lajus A."/>
            <person name="Zhou Y."/>
            <person name="Gourion B."/>
            <person name="Barbe V."/>
            <person name="Chang J."/>
            <person name="Cruveiller S."/>
            <person name="Dossat C."/>
            <person name="Gillett W."/>
            <person name="Gruffaz C."/>
            <person name="Haugen E."/>
            <person name="Hourcade E."/>
            <person name="Levy R."/>
            <person name="Mangenot S."/>
            <person name="Muller E."/>
            <person name="Nadalig T."/>
            <person name="Pagni M."/>
            <person name="Penny C."/>
            <person name="Peyraud R."/>
            <person name="Robinson D.G."/>
            <person name="Roche D."/>
            <person name="Rouy Z."/>
            <person name="Saenampechek C."/>
            <person name="Salvignol G."/>
            <person name="Vallenet D."/>
            <person name="Wu Z."/>
            <person name="Marx C.J."/>
            <person name="Vorholt J.A."/>
            <person name="Olson M.V."/>
            <person name="Kaul R."/>
            <person name="Weissenbach J."/>
            <person name="Medigue C."/>
            <person name="Lidstrom M.E."/>
        </authorList>
    </citation>
    <scope>NUCLEOTIDE SEQUENCE [LARGE SCALE GENOMIC DNA]</scope>
    <source>
        <strain evidence="2">ATCC 14718 / DSM 1338 / JCM 2805 / NCIMB 9133 / AM1</strain>
    </source>
</reference>
<proteinExistence type="predicted"/>
<dbReference type="STRING" id="272630.MexAM1_META1p4742"/>
<dbReference type="HOGENOM" id="CLU_2917324_0_0_5"/>
<name>C5ARN2_METEA</name>